<dbReference type="Proteomes" id="UP000446866">
    <property type="component" value="Unassembled WGS sequence"/>
</dbReference>
<name>A0A845QHX0_9FIRM</name>
<comment type="caution">
    <text evidence="1">The sequence shown here is derived from an EMBL/GenBank/DDBJ whole genome shotgun (WGS) entry which is preliminary data.</text>
</comment>
<dbReference type="EMBL" id="QXWK01000009">
    <property type="protein sequence ID" value="NBH61106.1"/>
    <property type="molecule type" value="Genomic_DNA"/>
</dbReference>
<keyword evidence="2" id="KW-1185">Reference proteome</keyword>
<protein>
    <submittedName>
        <fullName evidence="1">Uncharacterized protein</fullName>
    </submittedName>
</protein>
<sequence>MQKAAITKAVVRASLAMAAEDARTLLGYTTASVCLEHSLQDNPVDVSITSTDPISTQVKNSSACKEIISEFKSYVKGKKLSARTTSGSTALNSSHDLTLAFNKVSYVASGTKNSKGVWTLKIKFKDTYDFDCDKWTNVKGFRAATINGLNSYGKYAQSIGAVVPYKIQIEVRTTFSE</sequence>
<gene>
    <name evidence="1" type="ORF">D0435_05505</name>
</gene>
<dbReference type="RefSeq" id="WP_160201388.1">
    <property type="nucleotide sequence ID" value="NZ_QXWK01000009.1"/>
</dbReference>
<evidence type="ECO:0000313" key="2">
    <source>
        <dbReference type="Proteomes" id="UP000446866"/>
    </source>
</evidence>
<reference evidence="1 2" key="1">
    <citation type="submission" date="2018-08" db="EMBL/GenBank/DDBJ databases">
        <title>Murine metabolic-syndrome-specific gut microbial biobank.</title>
        <authorList>
            <person name="Liu C."/>
        </authorList>
    </citation>
    <scope>NUCLEOTIDE SEQUENCE [LARGE SCALE GENOMIC DNA]</scope>
    <source>
        <strain evidence="1 2">28</strain>
    </source>
</reference>
<dbReference type="AlphaFoldDB" id="A0A845QHX0"/>
<organism evidence="1 2">
    <name type="scientific">Anaerotruncus colihominis</name>
    <dbReference type="NCBI Taxonomy" id="169435"/>
    <lineage>
        <taxon>Bacteria</taxon>
        <taxon>Bacillati</taxon>
        <taxon>Bacillota</taxon>
        <taxon>Clostridia</taxon>
        <taxon>Eubacteriales</taxon>
        <taxon>Oscillospiraceae</taxon>
        <taxon>Anaerotruncus</taxon>
    </lineage>
</organism>
<proteinExistence type="predicted"/>
<evidence type="ECO:0000313" key="1">
    <source>
        <dbReference type="EMBL" id="NBH61106.1"/>
    </source>
</evidence>
<accession>A0A845QHX0</accession>